<reference evidence="3" key="2">
    <citation type="journal article" date="2021" name="PeerJ">
        <title>Extensive microbial diversity within the chicken gut microbiome revealed by metagenomics and culture.</title>
        <authorList>
            <person name="Gilroy R."/>
            <person name="Ravi A."/>
            <person name="Getino M."/>
            <person name="Pursley I."/>
            <person name="Horton D.L."/>
            <person name="Alikhan N.F."/>
            <person name="Baker D."/>
            <person name="Gharbi K."/>
            <person name="Hall N."/>
            <person name="Watson M."/>
            <person name="Adriaenssens E.M."/>
            <person name="Foster-Nyarko E."/>
            <person name="Jarju S."/>
            <person name="Secka A."/>
            <person name="Antonio M."/>
            <person name="Oren A."/>
            <person name="Chaudhuri R.R."/>
            <person name="La Ragione R."/>
            <person name="Hildebrand F."/>
            <person name="Pallen M.J."/>
        </authorList>
    </citation>
    <scope>NUCLEOTIDE SEQUENCE</scope>
    <source>
        <strain evidence="3">17113</strain>
    </source>
</reference>
<name>A0A9D9DFJ0_9FIRM</name>
<accession>A0A9D9DFJ0</accession>
<keyword evidence="2" id="KW-0472">Membrane</keyword>
<evidence type="ECO:0000313" key="3">
    <source>
        <dbReference type="EMBL" id="MBO8425907.1"/>
    </source>
</evidence>
<dbReference type="AlphaFoldDB" id="A0A9D9DFJ0"/>
<protein>
    <submittedName>
        <fullName evidence="3">Uncharacterized protein</fullName>
    </submittedName>
</protein>
<keyword evidence="2" id="KW-0812">Transmembrane</keyword>
<feature type="region of interest" description="Disordered" evidence="1">
    <location>
        <begin position="311"/>
        <end position="343"/>
    </location>
</feature>
<feature type="transmembrane region" description="Helical" evidence="2">
    <location>
        <begin position="76"/>
        <end position="98"/>
    </location>
</feature>
<feature type="transmembrane region" description="Helical" evidence="2">
    <location>
        <begin position="148"/>
        <end position="170"/>
    </location>
</feature>
<comment type="caution">
    <text evidence="3">The sequence shown here is derived from an EMBL/GenBank/DDBJ whole genome shotgun (WGS) entry which is preliminary data.</text>
</comment>
<evidence type="ECO:0000256" key="1">
    <source>
        <dbReference type="SAM" id="MobiDB-lite"/>
    </source>
</evidence>
<reference evidence="3" key="1">
    <citation type="submission" date="2020-10" db="EMBL/GenBank/DDBJ databases">
        <authorList>
            <person name="Gilroy R."/>
        </authorList>
    </citation>
    <scope>NUCLEOTIDE SEQUENCE</scope>
    <source>
        <strain evidence="3">17113</strain>
    </source>
</reference>
<proteinExistence type="predicted"/>
<gene>
    <name evidence="3" type="ORF">IAC61_01120</name>
</gene>
<sequence length="343" mass="39067">MVTKDLLHMARRSRPKAAIPVFGFLFLLLFLLGPIAKLLLGQVEYLDSLYRSFTLNIHIEGFIEHSYNIYDLMPDYGYIVISAPGAFLLFVFSCFLAYRKAPYGFLIALEVLSSLAVYGLMATILLAPDGMINADVMELLSRIYLYCTYAYLGTFLLLALISLFDPLLIAPRYQEIYKLRRLLLNVSPKPSAAKKAYNRLYRKKKYAELLELLYSPYLDSTSSRPLTPGAAEYIAYSGALAAKENEQHRLLEMIKTGQVASAKEEARRNKEEAAKRLEDVYYVDPETVPAFLDDVKRKRLEAKNPISNIPDKKALSISKKSERKAAKEARKLRERTYRKAKAD</sequence>
<evidence type="ECO:0000313" key="4">
    <source>
        <dbReference type="Proteomes" id="UP000823634"/>
    </source>
</evidence>
<dbReference type="Proteomes" id="UP000823634">
    <property type="component" value="Unassembled WGS sequence"/>
</dbReference>
<organism evidence="3 4">
    <name type="scientific">Candidatus Alloenteromonas pullistercoris</name>
    <dbReference type="NCBI Taxonomy" id="2840785"/>
    <lineage>
        <taxon>Bacteria</taxon>
        <taxon>Bacillati</taxon>
        <taxon>Bacillota</taxon>
        <taxon>Bacillota incertae sedis</taxon>
        <taxon>Candidatus Alloenteromonas</taxon>
    </lineage>
</organism>
<evidence type="ECO:0000256" key="2">
    <source>
        <dbReference type="SAM" id="Phobius"/>
    </source>
</evidence>
<dbReference type="EMBL" id="JADINA010000008">
    <property type="protein sequence ID" value="MBO8425907.1"/>
    <property type="molecule type" value="Genomic_DNA"/>
</dbReference>
<feature type="transmembrane region" description="Helical" evidence="2">
    <location>
        <begin position="105"/>
        <end position="128"/>
    </location>
</feature>
<keyword evidence="2" id="KW-1133">Transmembrane helix</keyword>